<dbReference type="OrthoDB" id="9810387at2"/>
<keyword evidence="2" id="KW-1185">Reference proteome</keyword>
<organism evidence="1 2">
    <name type="scientific">Pseudochrobactrum asaccharolyticum</name>
    <dbReference type="NCBI Taxonomy" id="354351"/>
    <lineage>
        <taxon>Bacteria</taxon>
        <taxon>Pseudomonadati</taxon>
        <taxon>Pseudomonadota</taxon>
        <taxon>Alphaproteobacteria</taxon>
        <taxon>Hyphomicrobiales</taxon>
        <taxon>Brucellaceae</taxon>
        <taxon>Pseudochrobactrum</taxon>
    </lineage>
</organism>
<dbReference type="InterPro" id="IPR038293">
    <property type="entry name" value="ATPase_inh_sub_z_sf"/>
</dbReference>
<dbReference type="Gene3D" id="1.10.790.20">
    <property type="entry name" value="Domain of unknown function DUF1476"/>
    <property type="match status" value="1"/>
</dbReference>
<accession>A0A366DYZ8</accession>
<dbReference type="Proteomes" id="UP000252893">
    <property type="component" value="Unassembled WGS sequence"/>
</dbReference>
<dbReference type="Pfam" id="PF07345">
    <property type="entry name" value="ATPaseInh_sub_z"/>
    <property type="match status" value="1"/>
</dbReference>
<dbReference type="PIRSF" id="PIRSF031780">
    <property type="entry name" value="UCP031780"/>
    <property type="match status" value="1"/>
</dbReference>
<proteinExistence type="predicted"/>
<comment type="caution">
    <text evidence="1">The sequence shown here is derived from an EMBL/GenBank/DDBJ whole genome shotgun (WGS) entry which is preliminary data.</text>
</comment>
<sequence length="106" mass="11837">MSGMDERRNTFENKFAHDEDLRFRAIARRNKLLGLWAAEKLGKTGADAQAYATEVVRADFEEAGDEDVIRKVSGDFSAASVNVSDDELRLQLLNFLEEAAKQVSAE</sequence>
<evidence type="ECO:0008006" key="3">
    <source>
        <dbReference type="Google" id="ProtNLM"/>
    </source>
</evidence>
<dbReference type="InterPro" id="IPR009945">
    <property type="entry name" value="ATPase_inh_sub_z"/>
</dbReference>
<dbReference type="EMBL" id="QNRH01000004">
    <property type="protein sequence ID" value="RBO95115.1"/>
    <property type="molecule type" value="Genomic_DNA"/>
</dbReference>
<name>A0A366DYZ8_9HYPH</name>
<dbReference type="RefSeq" id="WP_113945022.1">
    <property type="nucleotide sequence ID" value="NZ_JBHEEG010000001.1"/>
</dbReference>
<dbReference type="AlphaFoldDB" id="A0A366DYZ8"/>
<evidence type="ECO:0000313" key="2">
    <source>
        <dbReference type="Proteomes" id="UP000252893"/>
    </source>
</evidence>
<protein>
    <recommendedName>
        <fullName evidence="3">DUF1476 domain-containing protein</fullName>
    </recommendedName>
</protein>
<reference evidence="1 2" key="1">
    <citation type="submission" date="2018-06" db="EMBL/GenBank/DDBJ databases">
        <title>Genomic Encyclopedia of Type Strains, Phase IV (KMG-IV): sequencing the most valuable type-strain genomes for metagenomic binning, comparative biology and taxonomic classification.</title>
        <authorList>
            <person name="Goeker M."/>
        </authorList>
    </citation>
    <scope>NUCLEOTIDE SEQUENCE [LARGE SCALE GENOMIC DNA]</scope>
    <source>
        <strain evidence="1 2">DSM 25619</strain>
    </source>
</reference>
<evidence type="ECO:0000313" key="1">
    <source>
        <dbReference type="EMBL" id="RBO95115.1"/>
    </source>
</evidence>
<gene>
    <name evidence="1" type="ORF">DFR47_104484</name>
</gene>